<evidence type="ECO:0000256" key="1">
    <source>
        <dbReference type="PROSITE-ProRule" id="PRU00047"/>
    </source>
</evidence>
<dbReference type="Proteomes" id="UP000504603">
    <property type="component" value="Unplaced"/>
</dbReference>
<feature type="unsure residue" description="D or N" evidence="4">
    <location>
        <position position="226"/>
    </location>
</feature>
<dbReference type="InterPro" id="IPR018289">
    <property type="entry name" value="MULE_transposase_dom"/>
</dbReference>
<dbReference type="RefSeq" id="XP_022157875.1">
    <property type="nucleotide sequence ID" value="XM_022302183.1"/>
</dbReference>
<keyword evidence="1" id="KW-0479">Metal-binding</keyword>
<dbReference type="PROSITE" id="PS50158">
    <property type="entry name" value="ZF_CCHC"/>
    <property type="match status" value="1"/>
</dbReference>
<organism evidence="3 4">
    <name type="scientific">Momordica charantia</name>
    <name type="common">Bitter gourd</name>
    <name type="synonym">Balsam pear</name>
    <dbReference type="NCBI Taxonomy" id="3673"/>
    <lineage>
        <taxon>Eukaryota</taxon>
        <taxon>Viridiplantae</taxon>
        <taxon>Streptophyta</taxon>
        <taxon>Embryophyta</taxon>
        <taxon>Tracheophyta</taxon>
        <taxon>Spermatophyta</taxon>
        <taxon>Magnoliopsida</taxon>
        <taxon>eudicotyledons</taxon>
        <taxon>Gunneridae</taxon>
        <taxon>Pentapetalae</taxon>
        <taxon>rosids</taxon>
        <taxon>fabids</taxon>
        <taxon>Cucurbitales</taxon>
        <taxon>Cucurbitaceae</taxon>
        <taxon>Momordiceae</taxon>
        <taxon>Momordica</taxon>
    </lineage>
</organism>
<proteinExistence type="predicted"/>
<dbReference type="AlphaFoldDB" id="A0A6J1DU86"/>
<dbReference type="GO" id="GO:0003676">
    <property type="term" value="F:nucleic acid binding"/>
    <property type="evidence" value="ECO:0007669"/>
    <property type="project" value="InterPro"/>
</dbReference>
<sequence>MRKNYSVNVRYEKAWRAKEVALGLLMGSPRESYSTLHKYGQALKAVNEGTVFHMKLEDDTFFKYAFMALGCSIRGFGSCIRPILVVDGAHLKGKYKGVLLTASSIDGNNQIYPLAFGVVDKECDDSWTWFIERVKICIGDINGLVFIFDQHQSITNSVATVFPDAAHVTCMHHLAIKLNEKFRNEGMQIILAKAAKTFKISKFRYYWGQLAGFPRVQKYLKDIGFDKWARAYQPGMRYNQMTSNLAESMNAVLVHARALPITALFENCRALLQQWFYERRTAASSRGTVLTEYAEIILKKEAERVRYHHVRPIDRYQIETLILGYAEPVYPLGDEKDWILLDDYVPKMIKPPKFVPRVGRRQTTRIPSAGEVRQVHKCGRCGNVGHNRKTCRQPLRTE</sequence>
<dbReference type="PANTHER" id="PTHR31973:SF195">
    <property type="entry name" value="MUDR FAMILY TRANSPOSASE"/>
    <property type="match status" value="1"/>
</dbReference>
<evidence type="ECO:0000313" key="4">
    <source>
        <dbReference type="RefSeq" id="XP_022157875.1"/>
    </source>
</evidence>
<reference evidence="4" key="1">
    <citation type="submission" date="2025-08" db="UniProtKB">
        <authorList>
            <consortium name="RefSeq"/>
        </authorList>
    </citation>
    <scope>IDENTIFICATION</scope>
    <source>
        <strain evidence="4">OHB3-1</strain>
    </source>
</reference>
<keyword evidence="3" id="KW-1185">Reference proteome</keyword>
<accession>A0A6J1DU86</accession>
<dbReference type="GO" id="GO:0008270">
    <property type="term" value="F:zinc ion binding"/>
    <property type="evidence" value="ECO:0007669"/>
    <property type="project" value="UniProtKB-KW"/>
</dbReference>
<dbReference type="Pfam" id="PF10551">
    <property type="entry name" value="MULE"/>
    <property type="match status" value="1"/>
</dbReference>
<keyword evidence="1" id="KW-0863">Zinc-finger</keyword>
<evidence type="ECO:0000313" key="3">
    <source>
        <dbReference type="Proteomes" id="UP000504603"/>
    </source>
</evidence>
<feature type="domain" description="CCHC-type" evidence="2">
    <location>
        <begin position="377"/>
        <end position="393"/>
    </location>
</feature>
<dbReference type="OrthoDB" id="1938144at2759"/>
<dbReference type="KEGG" id="mcha:111024486"/>
<protein>
    <submittedName>
        <fullName evidence="4">Uncharacterized protein LOC111024486</fullName>
    </submittedName>
</protein>
<name>A0A6J1DU86_MOMCH</name>
<gene>
    <name evidence="4" type="primary">LOC111024486</name>
</gene>
<keyword evidence="1" id="KW-0862">Zinc</keyword>
<evidence type="ECO:0000259" key="2">
    <source>
        <dbReference type="PROSITE" id="PS50158"/>
    </source>
</evidence>
<dbReference type="InterPro" id="IPR001878">
    <property type="entry name" value="Znf_CCHC"/>
</dbReference>
<dbReference type="PANTHER" id="PTHR31973">
    <property type="entry name" value="POLYPROTEIN, PUTATIVE-RELATED"/>
    <property type="match status" value="1"/>
</dbReference>